<protein>
    <submittedName>
        <fullName evidence="1">Uncharacterized protein</fullName>
    </submittedName>
</protein>
<dbReference type="AlphaFoldDB" id="A0A1R4KJC4"/>
<reference evidence="1 2" key="1">
    <citation type="submission" date="2017-02" db="EMBL/GenBank/DDBJ databases">
        <authorList>
            <person name="Peterson S.W."/>
        </authorList>
    </citation>
    <scope>NUCLEOTIDE SEQUENCE [LARGE SCALE GENOMIC DNA]</scope>
    <source>
        <strain evidence="1 2">B Mb 05.01</strain>
    </source>
</reference>
<dbReference type="Proteomes" id="UP000196320">
    <property type="component" value="Unassembled WGS sequence"/>
</dbReference>
<evidence type="ECO:0000313" key="1">
    <source>
        <dbReference type="EMBL" id="SJN44094.1"/>
    </source>
</evidence>
<keyword evidence="2" id="KW-1185">Reference proteome</keyword>
<gene>
    <name evidence="1" type="ORF">FM104_13160</name>
</gene>
<accession>A0A1R4KJC4</accession>
<proteinExistence type="predicted"/>
<evidence type="ECO:0000313" key="2">
    <source>
        <dbReference type="Proteomes" id="UP000196320"/>
    </source>
</evidence>
<dbReference type="EMBL" id="FUKO01000033">
    <property type="protein sequence ID" value="SJN44094.1"/>
    <property type="molecule type" value="Genomic_DNA"/>
</dbReference>
<sequence>MESAFPESVGTLTDTTSPAAATLVPYREAAEHYPDLIGPEDLEDYEAAAAAIAQWR</sequence>
<name>A0A1R4KJC4_9MICO</name>
<organism evidence="1 2">
    <name type="scientific">Microbacterium esteraromaticum</name>
    <dbReference type="NCBI Taxonomy" id="57043"/>
    <lineage>
        <taxon>Bacteria</taxon>
        <taxon>Bacillati</taxon>
        <taxon>Actinomycetota</taxon>
        <taxon>Actinomycetes</taxon>
        <taxon>Micrococcales</taxon>
        <taxon>Microbacteriaceae</taxon>
        <taxon>Microbacterium</taxon>
    </lineage>
</organism>